<reference evidence="2 3" key="1">
    <citation type="submission" date="2018-10" db="EMBL/GenBank/DDBJ databases">
        <title>Genomic Encyclopedia of Archaeal and Bacterial Type Strains, Phase II (KMG-II): from individual species to whole genera.</title>
        <authorList>
            <person name="Goeker M."/>
        </authorList>
    </citation>
    <scope>NUCLEOTIDE SEQUENCE [LARGE SCALE GENOMIC DNA]</scope>
    <source>
        <strain evidence="2 3">DSM 235</strain>
    </source>
</reference>
<dbReference type="EMBL" id="RBXL01000001">
    <property type="protein sequence ID" value="RKT46300.1"/>
    <property type="molecule type" value="Genomic_DNA"/>
</dbReference>
<dbReference type="Proteomes" id="UP000274556">
    <property type="component" value="Unassembled WGS sequence"/>
</dbReference>
<keyword evidence="3" id="KW-1185">Reference proteome</keyword>
<name>A0A495VBZ0_9GAMM</name>
<sequence>MTHELAFKREQAKGAPKEHRFQARQSLSDRERHLVLIREQANRATAHLFRLYGISLTPTSADIHKGVFQLVDHTMDEYKAFAEAAPP</sequence>
<gene>
    <name evidence="2" type="ORF">BDD21_3806</name>
</gene>
<dbReference type="RefSeq" id="WP_120798444.1">
    <property type="nucleotide sequence ID" value="NZ_RBXL01000001.1"/>
</dbReference>
<proteinExistence type="predicted"/>
<evidence type="ECO:0000256" key="1">
    <source>
        <dbReference type="SAM" id="MobiDB-lite"/>
    </source>
</evidence>
<comment type="caution">
    <text evidence="2">The sequence shown here is derived from an EMBL/GenBank/DDBJ whole genome shotgun (WGS) entry which is preliminary data.</text>
</comment>
<evidence type="ECO:0000313" key="2">
    <source>
        <dbReference type="EMBL" id="RKT46300.1"/>
    </source>
</evidence>
<accession>A0A495VBZ0</accession>
<feature type="region of interest" description="Disordered" evidence="1">
    <location>
        <begin position="1"/>
        <end position="26"/>
    </location>
</feature>
<organism evidence="2 3">
    <name type="scientific">Thiocapsa rosea</name>
    <dbReference type="NCBI Taxonomy" id="69360"/>
    <lineage>
        <taxon>Bacteria</taxon>
        <taxon>Pseudomonadati</taxon>
        <taxon>Pseudomonadota</taxon>
        <taxon>Gammaproteobacteria</taxon>
        <taxon>Chromatiales</taxon>
        <taxon>Chromatiaceae</taxon>
        <taxon>Thiocapsa</taxon>
    </lineage>
</organism>
<dbReference type="AlphaFoldDB" id="A0A495VBZ0"/>
<protein>
    <submittedName>
        <fullName evidence="2">Uncharacterized protein</fullName>
    </submittedName>
</protein>
<evidence type="ECO:0000313" key="3">
    <source>
        <dbReference type="Proteomes" id="UP000274556"/>
    </source>
</evidence>